<keyword evidence="3 10" id="KW-0645">Protease</keyword>
<evidence type="ECO:0000256" key="7">
    <source>
        <dbReference type="ARBA" id="ARBA00023049"/>
    </source>
</evidence>
<keyword evidence="4" id="KW-0479">Metal-binding</keyword>
<dbReference type="GO" id="GO:0046872">
    <property type="term" value="F:metal ion binding"/>
    <property type="evidence" value="ECO:0007669"/>
    <property type="project" value="UniProtKB-KW"/>
</dbReference>
<evidence type="ECO:0000256" key="5">
    <source>
        <dbReference type="ARBA" id="ARBA00022801"/>
    </source>
</evidence>
<feature type="signal peptide" evidence="8">
    <location>
        <begin position="1"/>
        <end position="22"/>
    </location>
</feature>
<dbReference type="RefSeq" id="XP_001874083.1">
    <property type="nucleotide sequence ID" value="XM_001874048.1"/>
</dbReference>
<name>B0CRS8_LACBS</name>
<dbReference type="EMBL" id="DS547091">
    <property type="protein sequence ID" value="EDR15875.1"/>
    <property type="molecule type" value="Genomic_DNA"/>
</dbReference>
<dbReference type="Pfam" id="PF14521">
    <property type="entry name" value="Aspzincin_M35"/>
    <property type="match status" value="1"/>
</dbReference>
<dbReference type="OrthoDB" id="412874at2759"/>
<accession>B0CRS8</accession>
<keyword evidence="5" id="KW-0378">Hydrolase</keyword>
<gene>
    <name evidence="10" type="ORF">LACBIDRAFT_301285</name>
</gene>
<keyword evidence="11" id="KW-1185">Reference proteome</keyword>
<dbReference type="STRING" id="486041.B0CRS8"/>
<dbReference type="InterPro" id="IPR050414">
    <property type="entry name" value="Fungal_M35_metalloproteases"/>
</dbReference>
<dbReference type="Proteomes" id="UP000001194">
    <property type="component" value="Unassembled WGS sequence"/>
</dbReference>
<feature type="domain" description="Lysine-specific metallo-endopeptidase" evidence="9">
    <location>
        <begin position="213"/>
        <end position="344"/>
    </location>
</feature>
<keyword evidence="6" id="KW-0862">Zinc</keyword>
<dbReference type="GO" id="GO:0004222">
    <property type="term" value="F:metalloendopeptidase activity"/>
    <property type="evidence" value="ECO:0007669"/>
    <property type="project" value="InterPro"/>
</dbReference>
<dbReference type="Gene3D" id="3.40.390.10">
    <property type="entry name" value="Collagenase (Catalytic Domain)"/>
    <property type="match status" value="1"/>
</dbReference>
<dbReference type="GeneID" id="6069429"/>
<proteinExistence type="inferred from homology"/>
<dbReference type="SUPFAM" id="SSF55486">
    <property type="entry name" value="Metalloproteases ('zincins'), catalytic domain"/>
    <property type="match status" value="1"/>
</dbReference>
<dbReference type="InterPro" id="IPR029463">
    <property type="entry name" value="Lys_MEP"/>
</dbReference>
<organism evidence="11">
    <name type="scientific">Laccaria bicolor (strain S238N-H82 / ATCC MYA-4686)</name>
    <name type="common">Bicoloured deceiver</name>
    <name type="synonym">Laccaria laccata var. bicolor</name>
    <dbReference type="NCBI Taxonomy" id="486041"/>
    <lineage>
        <taxon>Eukaryota</taxon>
        <taxon>Fungi</taxon>
        <taxon>Dikarya</taxon>
        <taxon>Basidiomycota</taxon>
        <taxon>Agaricomycotina</taxon>
        <taxon>Agaricomycetes</taxon>
        <taxon>Agaricomycetidae</taxon>
        <taxon>Agaricales</taxon>
        <taxon>Agaricineae</taxon>
        <taxon>Hydnangiaceae</taxon>
        <taxon>Laccaria</taxon>
    </lineage>
</organism>
<reference evidence="10 11" key="1">
    <citation type="journal article" date="2008" name="Nature">
        <title>The genome of Laccaria bicolor provides insights into mycorrhizal symbiosis.</title>
        <authorList>
            <person name="Martin F."/>
            <person name="Aerts A."/>
            <person name="Ahren D."/>
            <person name="Brun A."/>
            <person name="Danchin E.G.J."/>
            <person name="Duchaussoy F."/>
            <person name="Gibon J."/>
            <person name="Kohler A."/>
            <person name="Lindquist E."/>
            <person name="Pereda V."/>
            <person name="Salamov A."/>
            <person name="Shapiro H.J."/>
            <person name="Wuyts J."/>
            <person name="Blaudez D."/>
            <person name="Buee M."/>
            <person name="Brokstein P."/>
            <person name="Canbaeck B."/>
            <person name="Cohen D."/>
            <person name="Courty P.E."/>
            <person name="Coutinho P.M."/>
            <person name="Delaruelle C."/>
            <person name="Detter J.C."/>
            <person name="Deveau A."/>
            <person name="DiFazio S."/>
            <person name="Duplessis S."/>
            <person name="Fraissinet-Tachet L."/>
            <person name="Lucic E."/>
            <person name="Frey-Klett P."/>
            <person name="Fourrey C."/>
            <person name="Feussner I."/>
            <person name="Gay G."/>
            <person name="Grimwood J."/>
            <person name="Hoegger P.J."/>
            <person name="Jain P."/>
            <person name="Kilaru S."/>
            <person name="Labbe J."/>
            <person name="Lin Y.C."/>
            <person name="Legue V."/>
            <person name="Le Tacon F."/>
            <person name="Marmeisse R."/>
            <person name="Melayah D."/>
            <person name="Montanini B."/>
            <person name="Muratet M."/>
            <person name="Nehls U."/>
            <person name="Niculita-Hirzel H."/>
            <person name="Oudot-Le Secq M.P."/>
            <person name="Peter M."/>
            <person name="Quesneville H."/>
            <person name="Rajashekar B."/>
            <person name="Reich M."/>
            <person name="Rouhier N."/>
            <person name="Schmutz J."/>
            <person name="Yin T."/>
            <person name="Chalot M."/>
            <person name="Henrissat B."/>
            <person name="Kuees U."/>
            <person name="Lucas S."/>
            <person name="Van de Peer Y."/>
            <person name="Podila G.K."/>
            <person name="Polle A."/>
            <person name="Pukkila P.J."/>
            <person name="Richardson P.M."/>
            <person name="Rouze P."/>
            <person name="Sanders I.R."/>
            <person name="Stajich J.E."/>
            <person name="Tunlid A."/>
            <person name="Tuskan G."/>
            <person name="Grigoriev I.V."/>
        </authorList>
    </citation>
    <scope>NUCLEOTIDE SEQUENCE [LARGE SCALE GENOMIC DNA]</scope>
    <source>
        <strain evidence="11">S238N-H82 / ATCC MYA-4686</strain>
    </source>
</reference>
<evidence type="ECO:0000256" key="2">
    <source>
        <dbReference type="ARBA" id="ARBA00010279"/>
    </source>
</evidence>
<dbReference type="InParanoid" id="B0CRS8"/>
<evidence type="ECO:0000256" key="3">
    <source>
        <dbReference type="ARBA" id="ARBA00022670"/>
    </source>
</evidence>
<evidence type="ECO:0000259" key="9">
    <source>
        <dbReference type="SMART" id="SM01351"/>
    </source>
</evidence>
<evidence type="ECO:0000313" key="10">
    <source>
        <dbReference type="EMBL" id="EDR15875.1"/>
    </source>
</evidence>
<comment type="similarity">
    <text evidence="2">Belongs to the peptidase M35 family.</text>
</comment>
<sequence>MLSSSLHTLLSVLVLAVLSVSAKPGLSVAVSGPASVTGVQNLKVVATITNTGDETLKILNDPRGLLSKRPANKFTITSSHGGRPAFHGVKVKYSPTVAVQAGDFTVLPPGSSIDVSHDLSEAYNFTSSGVGAYEFEADNLFYIVNDNKEVSTLWANQAQAYTASVAGNLAIARSEPFGGLTKRATFIGCTAARQTLINTAAASAQTYAAGALSYVTSHTTASTRFTTWFGSFTTARRSTILSHFTKISGSSISGFTFDCSCTDTSYAYVYPSTFGKIYLCGAFWNAPNTGTDSKAGTLVHETSHFTANGGTNDYAYGQSAAKSLATSNPAQAVMNADSHEYFAENNPVLA</sequence>
<evidence type="ECO:0000256" key="6">
    <source>
        <dbReference type="ARBA" id="ARBA00022833"/>
    </source>
</evidence>
<keyword evidence="7 10" id="KW-0482">Metalloprotease</keyword>
<evidence type="ECO:0000256" key="1">
    <source>
        <dbReference type="ARBA" id="ARBA00001947"/>
    </source>
</evidence>
<evidence type="ECO:0000313" key="11">
    <source>
        <dbReference type="Proteomes" id="UP000001194"/>
    </source>
</evidence>
<feature type="chain" id="PRO_5002748664" evidence="8">
    <location>
        <begin position="23"/>
        <end position="350"/>
    </location>
</feature>
<dbReference type="Gene3D" id="2.60.40.2970">
    <property type="match status" value="1"/>
</dbReference>
<protein>
    <submittedName>
        <fullName evidence="10">Deuterolysin M35 metalloprotease</fullName>
    </submittedName>
</protein>
<evidence type="ECO:0000256" key="8">
    <source>
        <dbReference type="SAM" id="SignalP"/>
    </source>
</evidence>
<dbReference type="AlphaFoldDB" id="B0CRS8"/>
<dbReference type="PANTHER" id="PTHR37016">
    <property type="match status" value="1"/>
</dbReference>
<dbReference type="SMART" id="SM01351">
    <property type="entry name" value="Aspzincin_M35"/>
    <property type="match status" value="1"/>
</dbReference>
<dbReference type="HOGENOM" id="CLU_041257_0_0_1"/>
<dbReference type="InterPro" id="IPR024079">
    <property type="entry name" value="MetalloPept_cat_dom_sf"/>
</dbReference>
<keyword evidence="8" id="KW-0732">Signal</keyword>
<dbReference type="GO" id="GO:0006508">
    <property type="term" value="P:proteolysis"/>
    <property type="evidence" value="ECO:0007669"/>
    <property type="project" value="UniProtKB-KW"/>
</dbReference>
<dbReference type="KEGG" id="lbc:LACBIDRAFT_301285"/>
<comment type="cofactor">
    <cofactor evidence="1">
        <name>Zn(2+)</name>
        <dbReference type="ChEBI" id="CHEBI:29105"/>
    </cofactor>
</comment>
<dbReference type="PANTHER" id="PTHR37016:SF3">
    <property type="entry name" value="NEUTRAL PROTEASE 2-RELATED"/>
    <property type="match status" value="1"/>
</dbReference>
<evidence type="ECO:0000256" key="4">
    <source>
        <dbReference type="ARBA" id="ARBA00022723"/>
    </source>
</evidence>